<reference evidence="3" key="1">
    <citation type="submission" date="2018-02" db="EMBL/GenBank/DDBJ databases">
        <authorList>
            <person name="Kim S.-K."/>
            <person name="Jung H.-I."/>
            <person name="Lee S.-W."/>
        </authorList>
    </citation>
    <scope>NUCLEOTIDE SEQUENCE</scope>
    <source>
        <strain evidence="3">SK3146</strain>
    </source>
</reference>
<sequence>MRVGIIGFGKMGMLHGALLHSIENVELVAITDTSKFVLNGFKSLFPNIRVFTSYEKMIDSCDLHAVIIATPSFNHVSIAKYALERGLDLFIEKPLSNTLKDCKELLQLAQNRNAVVMIGFCMRYNPMFAKGKEIVDSRIVGDIIKADAYIYCSDVLSQQSGWRFDPAISGGGVLIDFAVHMVDLLYHYFGNASAVSGNISSVYSRQVEDETTAELYFQSGLQATLHASWSKPEYRKPFYKIEIAGSLGSLSITDQDIQLNVGGIEKIYYPEHYEGYYIDIGGPHFSKQMESFVKSVQTRQEPKANLTAGLHTQNIINAIYTSAATGKRQAVSEDDTL</sequence>
<dbReference type="SUPFAM" id="SSF55347">
    <property type="entry name" value="Glyceraldehyde-3-phosphate dehydrogenase-like, C-terminal domain"/>
    <property type="match status" value="1"/>
</dbReference>
<evidence type="ECO:0000313" key="3">
    <source>
        <dbReference type="EMBL" id="UQZ83881.1"/>
    </source>
</evidence>
<organism evidence="3 4">
    <name type="scientific">Paenibacillus konkukensis</name>
    <dbReference type="NCBI Taxonomy" id="2020716"/>
    <lineage>
        <taxon>Bacteria</taxon>
        <taxon>Bacillati</taxon>
        <taxon>Bacillota</taxon>
        <taxon>Bacilli</taxon>
        <taxon>Bacillales</taxon>
        <taxon>Paenibacillaceae</taxon>
        <taxon>Paenibacillus</taxon>
    </lineage>
</organism>
<dbReference type="EMBL" id="CP027059">
    <property type="protein sequence ID" value="UQZ83881.1"/>
    <property type="molecule type" value="Genomic_DNA"/>
</dbReference>
<keyword evidence="3" id="KW-0560">Oxidoreductase</keyword>
<dbReference type="Gene3D" id="3.30.360.10">
    <property type="entry name" value="Dihydrodipicolinate Reductase, domain 2"/>
    <property type="match status" value="1"/>
</dbReference>
<dbReference type="InterPro" id="IPR036291">
    <property type="entry name" value="NAD(P)-bd_dom_sf"/>
</dbReference>
<dbReference type="PANTHER" id="PTHR43377:SF1">
    <property type="entry name" value="BILIVERDIN REDUCTASE A"/>
    <property type="match status" value="1"/>
</dbReference>
<dbReference type="EC" id="1.-.-.-" evidence="3"/>
<name>A0ABY4RN53_9BACL</name>
<dbReference type="Gene3D" id="3.40.50.720">
    <property type="entry name" value="NAD(P)-binding Rossmann-like Domain"/>
    <property type="match status" value="1"/>
</dbReference>
<dbReference type="PANTHER" id="PTHR43377">
    <property type="entry name" value="BILIVERDIN REDUCTASE A"/>
    <property type="match status" value="1"/>
</dbReference>
<dbReference type="RefSeq" id="WP_249865854.1">
    <property type="nucleotide sequence ID" value="NZ_CP027059.1"/>
</dbReference>
<protein>
    <submittedName>
        <fullName evidence="3">Oxidoreductase YhhX</fullName>
        <ecNumber evidence="3">1.-.-.-</ecNumber>
    </submittedName>
</protein>
<keyword evidence="4" id="KW-1185">Reference proteome</keyword>
<dbReference type="Pfam" id="PF22725">
    <property type="entry name" value="GFO_IDH_MocA_C3"/>
    <property type="match status" value="1"/>
</dbReference>
<dbReference type="GO" id="GO:0016491">
    <property type="term" value="F:oxidoreductase activity"/>
    <property type="evidence" value="ECO:0007669"/>
    <property type="project" value="UniProtKB-KW"/>
</dbReference>
<evidence type="ECO:0000259" key="2">
    <source>
        <dbReference type="Pfam" id="PF22725"/>
    </source>
</evidence>
<accession>A0ABY4RN53</accession>
<feature type="domain" description="Gfo/Idh/MocA-like oxidoreductase N-terminal" evidence="1">
    <location>
        <begin position="1"/>
        <end position="120"/>
    </location>
</feature>
<gene>
    <name evidence="3" type="primary">yhhX</name>
    <name evidence="3" type="ORF">SK3146_03088</name>
</gene>
<feature type="domain" description="GFO/IDH/MocA-like oxidoreductase" evidence="2">
    <location>
        <begin position="129"/>
        <end position="250"/>
    </location>
</feature>
<dbReference type="InterPro" id="IPR000683">
    <property type="entry name" value="Gfo/Idh/MocA-like_OxRdtase_N"/>
</dbReference>
<dbReference type="InterPro" id="IPR051450">
    <property type="entry name" value="Gfo/Idh/MocA_Oxidoreductases"/>
</dbReference>
<evidence type="ECO:0000259" key="1">
    <source>
        <dbReference type="Pfam" id="PF01408"/>
    </source>
</evidence>
<reference evidence="3" key="2">
    <citation type="journal article" date="2021" name="J Anim Sci Technol">
        <title>Complete genome sequence of Paenibacillus konkukensis sp. nov. SK3146 as a potential probiotic strain.</title>
        <authorList>
            <person name="Jung H.I."/>
            <person name="Park S."/>
            <person name="Niu K.M."/>
            <person name="Lee S.W."/>
            <person name="Kothari D."/>
            <person name="Yi K.J."/>
            <person name="Kim S.K."/>
        </authorList>
    </citation>
    <scope>NUCLEOTIDE SEQUENCE</scope>
    <source>
        <strain evidence="3">SK3146</strain>
    </source>
</reference>
<dbReference type="SUPFAM" id="SSF51735">
    <property type="entry name" value="NAD(P)-binding Rossmann-fold domains"/>
    <property type="match status" value="1"/>
</dbReference>
<proteinExistence type="predicted"/>
<dbReference type="Pfam" id="PF01408">
    <property type="entry name" value="GFO_IDH_MocA"/>
    <property type="match status" value="1"/>
</dbReference>
<dbReference type="Proteomes" id="UP001057134">
    <property type="component" value="Chromosome"/>
</dbReference>
<evidence type="ECO:0000313" key="4">
    <source>
        <dbReference type="Proteomes" id="UP001057134"/>
    </source>
</evidence>
<dbReference type="InterPro" id="IPR055170">
    <property type="entry name" value="GFO_IDH_MocA-like_dom"/>
</dbReference>